<dbReference type="Gene3D" id="1.20.120.810">
    <property type="entry name" value="Vinculin, Vh2 four-helix bundle"/>
    <property type="match status" value="3"/>
</dbReference>
<dbReference type="InterPro" id="IPR006077">
    <property type="entry name" value="Vinculin/catenin"/>
</dbReference>
<evidence type="ECO:0000256" key="1">
    <source>
        <dbReference type="ARBA" id="ARBA00004496"/>
    </source>
</evidence>
<name>A0AAE1K7W9_PETCI</name>
<feature type="region of interest" description="Disordered" evidence="4">
    <location>
        <begin position="289"/>
        <end position="339"/>
    </location>
</feature>
<feature type="compositionally biased region" description="Basic residues" evidence="4">
    <location>
        <begin position="803"/>
        <end position="812"/>
    </location>
</feature>
<sequence length="1178" mass="129636">MANIEECTRSRPVLKVLGPIATQVVELRGRQGVECDAQTILRLIKLCHALKESCALLPARLTQQARSLRDTELDRAAGQAGRRLERVVDALTDATRDLYQGGEADVCDNTEVWSSILDTTEQLLSALTDALLAWDRSQFRRLTTAANQMHSCLSRLLQVYSLQHLPQEFQVMVSSGAVLARLVEWRCRELCQRGQKEGVMVASLQLRWAMTLLAKVCVASSTTDTTGGLPVDSCHAKVSRELVVNRVKQLVDEVVTQAGPGPPHTPKHDPAAFTTCIDKILDVLLGQEKLKGTETEEQEKEDSAPRDEEKSQDENREDVVKDENQKEKSRIEEERNVEKERMIKKKEDEAEEVKRNRTDEIEEGEVIKEGEKREGVSVRVRPLLEVALQHSLAVACCATKHDHTAIMTAAENVLRHVKVLVNQERRQVPDKVDLQMACDTLAEATEVLEQHVNTALIRLIVQVFSIPEAPLDALVEALGLETNTTGRSGANCKEEGSETGSKEESIATSSKEASGTDCMEENRGTERERKQSEESRVENLVADFDLHVDRVFQAGGLAVACTTDPPKVQLIEGSLSTLEWLEGCLVPALLTAARAHSTSATTHAFLLLEHWKNAVATLTSCLHNIMDPAAFVMVSQDEVQRVWADLKAGLYSQDTEWVKRQADQVVALTSRVLQLHQTQCSGDSGGDGFLTDAQTQDLITAMNEVKVKVRALAAAPSDLARHRSLLKRVQLCLTLLSRLMTSLNHDYEEHLDQTYQTHADVSRNSAHPPKLTKTERYQLVTSDINDIPLDLATPVPTPAAPPLHHRQLRRSLRSSSKLSEWRPLTSGEHSVVASGGVGNGRGESVAMCDTSIDISRFLSRSTNLLSSTRGSRRNITLKVKEINLDLAGDLVVRPHQPPKQDEDYSMAEVKHNPSLVEVSELIAEHGSPAPPSHQTLSHHLSGILETVTSMVGDLASPPPHLPSPGKKRKCPWESFSEKDKENDSTSPNTVLHGIKLHHASFNPHFPDITPGQDSGLFKGDEEEEMVKVESSDNGIVGGSCQTLGEAQDYQEVWKDFTAIIENHTPARTDGLNFSNNFVIQDPITPLLPPKPPVPNKPCEMKSAAADLSDTPFLKVSGPGSTQYIAASSSSLFRHASNSSLGSSTSVSSSSASITTPQRLLDLQVVQQRLHRLRRSLKS</sequence>
<evidence type="ECO:0000256" key="3">
    <source>
        <dbReference type="ARBA" id="ARBA00022490"/>
    </source>
</evidence>
<organism evidence="5 6">
    <name type="scientific">Petrolisthes cinctipes</name>
    <name type="common">Flat porcelain crab</name>
    <dbReference type="NCBI Taxonomy" id="88211"/>
    <lineage>
        <taxon>Eukaryota</taxon>
        <taxon>Metazoa</taxon>
        <taxon>Ecdysozoa</taxon>
        <taxon>Arthropoda</taxon>
        <taxon>Crustacea</taxon>
        <taxon>Multicrustacea</taxon>
        <taxon>Malacostraca</taxon>
        <taxon>Eumalacostraca</taxon>
        <taxon>Eucarida</taxon>
        <taxon>Decapoda</taxon>
        <taxon>Pleocyemata</taxon>
        <taxon>Anomura</taxon>
        <taxon>Galatheoidea</taxon>
        <taxon>Porcellanidae</taxon>
        <taxon>Petrolisthes</taxon>
    </lineage>
</organism>
<protein>
    <submittedName>
        <fullName evidence="5">Uncharacterized protein</fullName>
    </submittedName>
</protein>
<dbReference type="GO" id="GO:0005737">
    <property type="term" value="C:cytoplasm"/>
    <property type="evidence" value="ECO:0007669"/>
    <property type="project" value="UniProtKB-SubCell"/>
</dbReference>
<proteinExistence type="inferred from homology"/>
<dbReference type="GO" id="GO:0016342">
    <property type="term" value="C:catenin complex"/>
    <property type="evidence" value="ECO:0007669"/>
    <property type="project" value="TreeGrafter"/>
</dbReference>
<accession>A0AAE1K7W9</accession>
<dbReference type="SUPFAM" id="SSF47220">
    <property type="entry name" value="alpha-catenin/vinculin-like"/>
    <property type="match status" value="1"/>
</dbReference>
<feature type="compositionally biased region" description="Basic and acidic residues" evidence="4">
    <location>
        <begin position="520"/>
        <end position="535"/>
    </location>
</feature>
<dbReference type="GO" id="GO:0005912">
    <property type="term" value="C:adherens junction"/>
    <property type="evidence" value="ECO:0007669"/>
    <property type="project" value="TreeGrafter"/>
</dbReference>
<comment type="subcellular location">
    <subcellularLocation>
        <location evidence="1">Cytoplasm</location>
    </subcellularLocation>
</comment>
<comment type="similarity">
    <text evidence="2">Belongs to the vinculin/alpha-catenin family.</text>
</comment>
<comment type="caution">
    <text evidence="5">The sequence shown here is derived from an EMBL/GenBank/DDBJ whole genome shotgun (WGS) entry which is preliminary data.</text>
</comment>
<gene>
    <name evidence="5" type="ORF">Pcinc_027982</name>
</gene>
<evidence type="ECO:0000313" key="5">
    <source>
        <dbReference type="EMBL" id="KAK3866484.1"/>
    </source>
</evidence>
<dbReference type="EMBL" id="JAWQEG010003389">
    <property type="protein sequence ID" value="KAK3866484.1"/>
    <property type="molecule type" value="Genomic_DNA"/>
</dbReference>
<reference evidence="5" key="1">
    <citation type="submission" date="2023-10" db="EMBL/GenBank/DDBJ databases">
        <title>Genome assemblies of two species of porcelain crab, Petrolisthes cinctipes and Petrolisthes manimaculis (Anomura: Porcellanidae).</title>
        <authorList>
            <person name="Angst P."/>
        </authorList>
    </citation>
    <scope>NUCLEOTIDE SEQUENCE</scope>
    <source>
        <strain evidence="5">PB745_01</strain>
        <tissue evidence="5">Gill</tissue>
    </source>
</reference>
<evidence type="ECO:0000313" key="6">
    <source>
        <dbReference type="Proteomes" id="UP001286313"/>
    </source>
</evidence>
<keyword evidence="6" id="KW-1185">Reference proteome</keyword>
<dbReference type="InterPro" id="IPR036723">
    <property type="entry name" value="Alpha-catenin/vinculin-like_sf"/>
</dbReference>
<feature type="region of interest" description="Disordered" evidence="4">
    <location>
        <begin position="791"/>
        <end position="839"/>
    </location>
</feature>
<dbReference type="GO" id="GO:0008013">
    <property type="term" value="F:beta-catenin binding"/>
    <property type="evidence" value="ECO:0007669"/>
    <property type="project" value="TreeGrafter"/>
</dbReference>
<evidence type="ECO:0000256" key="4">
    <source>
        <dbReference type="SAM" id="MobiDB-lite"/>
    </source>
</evidence>
<keyword evidence="3" id="KW-0963">Cytoplasm</keyword>
<feature type="compositionally biased region" description="Basic and acidic residues" evidence="4">
    <location>
        <begin position="492"/>
        <end position="505"/>
    </location>
</feature>
<dbReference type="PANTHER" id="PTHR18914">
    <property type="entry name" value="ALPHA CATENIN"/>
    <property type="match status" value="1"/>
</dbReference>
<feature type="region of interest" description="Disordered" evidence="4">
    <location>
        <begin position="951"/>
        <end position="988"/>
    </location>
</feature>
<dbReference type="GO" id="GO:0098609">
    <property type="term" value="P:cell-cell adhesion"/>
    <property type="evidence" value="ECO:0007669"/>
    <property type="project" value="TreeGrafter"/>
</dbReference>
<dbReference type="Proteomes" id="UP001286313">
    <property type="component" value="Unassembled WGS sequence"/>
</dbReference>
<evidence type="ECO:0000256" key="2">
    <source>
        <dbReference type="ARBA" id="ARBA00008376"/>
    </source>
</evidence>
<dbReference type="Pfam" id="PF01044">
    <property type="entry name" value="Vinculin"/>
    <property type="match status" value="1"/>
</dbReference>
<dbReference type="AlphaFoldDB" id="A0AAE1K7W9"/>
<feature type="region of interest" description="Disordered" evidence="4">
    <location>
        <begin position="485"/>
        <end position="535"/>
    </location>
</feature>
<dbReference type="GO" id="GO:0051015">
    <property type="term" value="F:actin filament binding"/>
    <property type="evidence" value="ECO:0007669"/>
    <property type="project" value="InterPro"/>
</dbReference>
<feature type="compositionally biased region" description="Basic and acidic residues" evidence="4">
    <location>
        <begin position="301"/>
        <end position="339"/>
    </location>
</feature>
<dbReference type="GO" id="GO:0016477">
    <property type="term" value="P:cell migration"/>
    <property type="evidence" value="ECO:0007669"/>
    <property type="project" value="TreeGrafter"/>
</dbReference>
<dbReference type="PANTHER" id="PTHR18914:SF33">
    <property type="entry name" value="RE47911P-RELATED"/>
    <property type="match status" value="1"/>
</dbReference>